<evidence type="ECO:0000313" key="9">
    <source>
        <dbReference type="EMBL" id="SDC13409.1"/>
    </source>
</evidence>
<dbReference type="Gene3D" id="1.10.287.70">
    <property type="match status" value="1"/>
</dbReference>
<dbReference type="InterPro" id="IPR028325">
    <property type="entry name" value="VG_K_chnl"/>
</dbReference>
<keyword evidence="6" id="KW-0472">Membrane</keyword>
<comment type="subcellular location">
    <subcellularLocation>
        <location evidence="1">Membrane</location>
        <topology evidence="1">Multi-pass membrane protein</topology>
    </subcellularLocation>
</comment>
<dbReference type="SUPFAM" id="SSF81324">
    <property type="entry name" value="Voltage-gated potassium channels"/>
    <property type="match status" value="1"/>
</dbReference>
<dbReference type="PANTHER" id="PTHR11537:SF254">
    <property type="entry name" value="POTASSIUM VOLTAGE-GATED CHANNEL PROTEIN SHAB"/>
    <property type="match status" value="1"/>
</dbReference>
<keyword evidence="10" id="KW-1185">Reference proteome</keyword>
<evidence type="ECO:0000256" key="4">
    <source>
        <dbReference type="ARBA" id="ARBA00022989"/>
    </source>
</evidence>
<keyword evidence="5" id="KW-0406">Ion transport</keyword>
<dbReference type="Pfam" id="PF07885">
    <property type="entry name" value="Ion_trans_2"/>
    <property type="match status" value="1"/>
</dbReference>
<accession>A0A1G6J469</accession>
<dbReference type="AlphaFoldDB" id="A0A1G6J469"/>
<dbReference type="STRING" id="1045774.SAMN05421872_101364"/>
<reference evidence="9 10" key="1">
    <citation type="submission" date="2016-10" db="EMBL/GenBank/DDBJ databases">
        <authorList>
            <person name="de Groot N.N."/>
        </authorList>
    </citation>
    <scope>NUCLEOTIDE SEQUENCE [LARGE SCALE GENOMIC DNA]</scope>
    <source>
        <strain evidence="9 10">CGMCC 4.6858</strain>
    </source>
</reference>
<dbReference type="OrthoDB" id="9799090at2"/>
<dbReference type="Gene3D" id="1.20.5.110">
    <property type="match status" value="1"/>
</dbReference>
<dbReference type="GO" id="GO:0001508">
    <property type="term" value="P:action potential"/>
    <property type="evidence" value="ECO:0007669"/>
    <property type="project" value="TreeGrafter"/>
</dbReference>
<dbReference type="Proteomes" id="UP000199034">
    <property type="component" value="Unassembled WGS sequence"/>
</dbReference>
<evidence type="ECO:0000256" key="6">
    <source>
        <dbReference type="ARBA" id="ARBA00023136"/>
    </source>
</evidence>
<dbReference type="EMBL" id="FMZM01000001">
    <property type="protein sequence ID" value="SDC13409.1"/>
    <property type="molecule type" value="Genomic_DNA"/>
</dbReference>
<dbReference type="InterPro" id="IPR013099">
    <property type="entry name" value="K_chnl_dom"/>
</dbReference>
<evidence type="ECO:0000256" key="7">
    <source>
        <dbReference type="ARBA" id="ARBA00023303"/>
    </source>
</evidence>
<evidence type="ECO:0000256" key="3">
    <source>
        <dbReference type="ARBA" id="ARBA00022692"/>
    </source>
</evidence>
<evidence type="ECO:0000256" key="2">
    <source>
        <dbReference type="ARBA" id="ARBA00022448"/>
    </source>
</evidence>
<dbReference type="GO" id="GO:0005249">
    <property type="term" value="F:voltage-gated potassium channel activity"/>
    <property type="evidence" value="ECO:0007669"/>
    <property type="project" value="InterPro"/>
</dbReference>
<protein>
    <submittedName>
        <fullName evidence="9">Voltage-gated potassium channel</fullName>
    </submittedName>
</protein>
<organism evidence="9 10">
    <name type="scientific">Nocardioides lianchengensis</name>
    <dbReference type="NCBI Taxonomy" id="1045774"/>
    <lineage>
        <taxon>Bacteria</taxon>
        <taxon>Bacillati</taxon>
        <taxon>Actinomycetota</taxon>
        <taxon>Actinomycetes</taxon>
        <taxon>Propionibacteriales</taxon>
        <taxon>Nocardioidaceae</taxon>
        <taxon>Nocardioides</taxon>
    </lineage>
</organism>
<evidence type="ECO:0000256" key="5">
    <source>
        <dbReference type="ARBA" id="ARBA00023065"/>
    </source>
</evidence>
<keyword evidence="7 9" id="KW-0407">Ion channel</keyword>
<gene>
    <name evidence="9" type="ORF">SAMN05421872_101364</name>
</gene>
<keyword evidence="2" id="KW-0813">Transport</keyword>
<dbReference type="GO" id="GO:0008076">
    <property type="term" value="C:voltage-gated potassium channel complex"/>
    <property type="evidence" value="ECO:0007669"/>
    <property type="project" value="InterPro"/>
</dbReference>
<evidence type="ECO:0000256" key="1">
    <source>
        <dbReference type="ARBA" id="ARBA00004141"/>
    </source>
</evidence>
<proteinExistence type="predicted"/>
<evidence type="ECO:0000313" key="10">
    <source>
        <dbReference type="Proteomes" id="UP000199034"/>
    </source>
</evidence>
<name>A0A1G6J469_9ACTN</name>
<evidence type="ECO:0000259" key="8">
    <source>
        <dbReference type="Pfam" id="PF07885"/>
    </source>
</evidence>
<dbReference type="InterPro" id="IPR027359">
    <property type="entry name" value="Volt_channel_dom_sf"/>
</dbReference>
<keyword evidence="4" id="KW-1133">Transmembrane helix</keyword>
<feature type="domain" description="Potassium channel" evidence="8">
    <location>
        <begin position="141"/>
        <end position="200"/>
    </location>
</feature>
<dbReference type="RefSeq" id="WP_090850153.1">
    <property type="nucleotide sequence ID" value="NZ_FMZM01000001.1"/>
</dbReference>
<sequence length="212" mass="23071">MSRVERWESRAEVPLLLLAVAFLVAYAWPILDPRIDREVASFLGLLSWTTWLAFAVDLLARLALAEQRGRYAMRHWYDLVLMLVPMLRPLRLLRLLAFARVLNRSAVGNLAGRVTIYVSGGAVAAVGLGALAVLDAERGADGANILSAGDALWWAATTVTTVGYGDYYPVTNTGRFAALGLMLVGIALVTSLTAAIATWMLASIRAQDQELR</sequence>
<dbReference type="Gene3D" id="1.20.120.350">
    <property type="entry name" value="Voltage-gated potassium channels. Chain C"/>
    <property type="match status" value="1"/>
</dbReference>
<dbReference type="PANTHER" id="PTHR11537">
    <property type="entry name" value="VOLTAGE-GATED POTASSIUM CHANNEL"/>
    <property type="match status" value="1"/>
</dbReference>
<keyword evidence="3" id="KW-0812">Transmembrane</keyword>